<sequence length="215" mass="24110">MIDQYHDKERLVAIMSHLQLYYFPLSGHSHKVLTLASMLGLSIETVTVDIKSGEHLSESFVQFNPAAKIPVLVDGDTVITDSHAILFYLARQYDPARVWYPTDLTTQVEIQRWFALSAGELCTGPVALRGIRVLGKPGNEAHAMQQTLRLFSLLSTQLEQSPWLAGGTPTLADIALYSYTALIARLEPSLRDFPRVLDWLARFEQLPGYRALPTK</sequence>
<dbReference type="InterPro" id="IPR036282">
    <property type="entry name" value="Glutathione-S-Trfase_C_sf"/>
</dbReference>
<accession>A0A5S3V3B1</accession>
<dbReference type="AlphaFoldDB" id="A0A5S3V3B1"/>
<comment type="subunit">
    <text evidence="1">Homodimer.</text>
</comment>
<dbReference type="PROSITE" id="PS50404">
    <property type="entry name" value="GST_NTER"/>
    <property type="match status" value="1"/>
</dbReference>
<dbReference type="SUPFAM" id="SSF52833">
    <property type="entry name" value="Thioredoxin-like"/>
    <property type="match status" value="1"/>
</dbReference>
<reference evidence="3 4" key="1">
    <citation type="submission" date="2019-10" db="EMBL/GenBank/DDBJ databases">
        <title>Pseudoalteromonas rubra S4059.</title>
        <authorList>
            <person name="Paulsen S."/>
            <person name="Wang X."/>
        </authorList>
    </citation>
    <scope>NUCLEOTIDE SEQUENCE [LARGE SCALE GENOMIC DNA]</scope>
    <source>
        <strain evidence="3 4">S4059</strain>
    </source>
</reference>
<evidence type="ECO:0000313" key="3">
    <source>
        <dbReference type="EMBL" id="QPB85919.1"/>
    </source>
</evidence>
<dbReference type="InterPro" id="IPR036249">
    <property type="entry name" value="Thioredoxin-like_sf"/>
</dbReference>
<dbReference type="Gene3D" id="1.20.1050.10">
    <property type="match status" value="1"/>
</dbReference>
<dbReference type="SFLD" id="SFLDG00358">
    <property type="entry name" value="Main_(cytGST)"/>
    <property type="match status" value="1"/>
</dbReference>
<dbReference type="InterPro" id="IPR010987">
    <property type="entry name" value="Glutathione-S-Trfase_C-like"/>
</dbReference>
<dbReference type="PANTHER" id="PTHR43969">
    <property type="entry name" value="GLUTATHIONE S TRANSFERASE D10, ISOFORM A-RELATED"/>
    <property type="match status" value="1"/>
</dbReference>
<comment type="similarity">
    <text evidence="2">Belongs to the GST superfamily.</text>
</comment>
<organism evidence="3 4">
    <name type="scientific">Pseudoalteromonas rubra</name>
    <dbReference type="NCBI Taxonomy" id="43658"/>
    <lineage>
        <taxon>Bacteria</taxon>
        <taxon>Pseudomonadati</taxon>
        <taxon>Pseudomonadota</taxon>
        <taxon>Gammaproteobacteria</taxon>
        <taxon>Alteromonadales</taxon>
        <taxon>Pseudoalteromonadaceae</taxon>
        <taxon>Pseudoalteromonas</taxon>
    </lineage>
</organism>
<dbReference type="GO" id="GO:0006749">
    <property type="term" value="P:glutathione metabolic process"/>
    <property type="evidence" value="ECO:0007669"/>
    <property type="project" value="TreeGrafter"/>
</dbReference>
<dbReference type="InterPro" id="IPR004045">
    <property type="entry name" value="Glutathione_S-Trfase_N"/>
</dbReference>
<dbReference type="Pfam" id="PF02798">
    <property type="entry name" value="GST_N"/>
    <property type="match status" value="1"/>
</dbReference>
<proteinExistence type="inferred from homology"/>
<evidence type="ECO:0000313" key="4">
    <source>
        <dbReference type="Proteomes" id="UP000305729"/>
    </source>
</evidence>
<dbReference type="SFLD" id="SFLDS00019">
    <property type="entry name" value="Glutathione_Transferase_(cytos"/>
    <property type="match status" value="1"/>
</dbReference>
<dbReference type="InterPro" id="IPR040079">
    <property type="entry name" value="Glutathione_S-Trfase"/>
</dbReference>
<evidence type="ECO:0000256" key="1">
    <source>
        <dbReference type="ARBA" id="ARBA00011738"/>
    </source>
</evidence>
<gene>
    <name evidence="3" type="ORF">CWC22_023240</name>
</gene>
<dbReference type="PROSITE" id="PS50405">
    <property type="entry name" value="GST_CTER"/>
    <property type="match status" value="1"/>
</dbReference>
<keyword evidence="3" id="KW-0808">Transferase</keyword>
<dbReference type="InterPro" id="IPR004046">
    <property type="entry name" value="GST_C"/>
</dbReference>
<dbReference type="RefSeq" id="WP_138537071.1">
    <property type="nucleotide sequence ID" value="NZ_CP045430.1"/>
</dbReference>
<name>A0A5S3V3B1_9GAMM</name>
<dbReference type="GO" id="GO:0004364">
    <property type="term" value="F:glutathione transferase activity"/>
    <property type="evidence" value="ECO:0007669"/>
    <property type="project" value="TreeGrafter"/>
</dbReference>
<dbReference type="PANTHER" id="PTHR43969:SF9">
    <property type="entry name" value="GLUTATHIONE S TRANSFERASE D10, ISOFORM A-RELATED"/>
    <property type="match status" value="1"/>
</dbReference>
<dbReference type="EMBL" id="CP045430">
    <property type="protein sequence ID" value="QPB85919.1"/>
    <property type="molecule type" value="Genomic_DNA"/>
</dbReference>
<dbReference type="SUPFAM" id="SSF47616">
    <property type="entry name" value="GST C-terminal domain-like"/>
    <property type="match status" value="1"/>
</dbReference>
<dbReference type="Pfam" id="PF00043">
    <property type="entry name" value="GST_C"/>
    <property type="match status" value="1"/>
</dbReference>
<dbReference type="STRING" id="43658.AT705_22915"/>
<evidence type="ECO:0000256" key="2">
    <source>
        <dbReference type="RuleBase" id="RU003494"/>
    </source>
</evidence>
<dbReference type="Gene3D" id="3.40.30.10">
    <property type="entry name" value="Glutaredoxin"/>
    <property type="match status" value="1"/>
</dbReference>
<protein>
    <submittedName>
        <fullName evidence="3">Glutathione S-transferase</fullName>
    </submittedName>
</protein>
<dbReference type="Proteomes" id="UP000305729">
    <property type="component" value="Chromosome 2"/>
</dbReference>